<organism evidence="1 3">
    <name type="scientific">Plasmodium reichenowi</name>
    <dbReference type="NCBI Taxonomy" id="5854"/>
    <lineage>
        <taxon>Eukaryota</taxon>
        <taxon>Sar</taxon>
        <taxon>Alveolata</taxon>
        <taxon>Apicomplexa</taxon>
        <taxon>Aconoidasida</taxon>
        <taxon>Haemosporida</taxon>
        <taxon>Plasmodiidae</taxon>
        <taxon>Plasmodium</taxon>
        <taxon>Plasmodium (Laverania)</taxon>
    </lineage>
</organism>
<reference evidence="1" key="2">
    <citation type="submission" date="2014-05" db="EMBL/GenBank/DDBJ databases">
        <title>The genome sequences of chimpanzee malaria parasites reveal the path to human adaptation.</title>
        <authorList>
            <person name="Otto T.D."/>
            <person name="Rayner J.C."/>
            <person name="Boehme U."/>
            <person name="Pain A."/>
            <person name="Spottiswoode N."/>
            <person name="Sanders M."/>
            <person name="Quail M."/>
            <person name="Ollomo B."/>
            <person name="Renaud F."/>
            <person name="Thomas A.W."/>
            <person name="Prugnolle F."/>
            <person name="Conway D.J."/>
            <person name="Newbold C."/>
            <person name="Berriman M."/>
        </authorList>
    </citation>
    <scope>NUCLEOTIDE SEQUENCE [LARGE SCALE GENOMIC DNA]</scope>
    <source>
        <strain evidence="1">CDC</strain>
    </source>
</reference>
<sequence length="207" mass="25578">MKKSYTFINVTILLFLTLLLFLTYCNEYYYYDAFSNTKFNNNIKIGISIIKRIIAEASEEQKYPWEEDFCLILNEKELIKPEQNDSPYLPEHYDNIDKINELSINSTKIWKETIKKIRQNYEKETDNMNHNWRDFMWHYKWANIYLYKVHKLINITLKDLTNPIHDKEETIRTWIKWIQEDIEYFLFNLQVEWLRILTLELFYKNKE</sequence>
<evidence type="ECO:0000313" key="3">
    <source>
        <dbReference type="Proteomes" id="UP000027581"/>
    </source>
</evidence>
<evidence type="ECO:0000313" key="4">
    <source>
        <dbReference type="Proteomes" id="UP000240500"/>
    </source>
</evidence>
<accession>A0A060RMW9</accession>
<dbReference type="EMBL" id="LT969564">
    <property type="protein sequence ID" value="SOV75022.1"/>
    <property type="molecule type" value="Genomic_DNA"/>
</dbReference>
<evidence type="ECO:0000313" key="1">
    <source>
        <dbReference type="EMBL" id="CDO62216.1"/>
    </source>
</evidence>
<dbReference type="NCBIfam" id="TIGR01609">
    <property type="entry name" value="PF_unchar_267"/>
    <property type="match status" value="1"/>
</dbReference>
<dbReference type="AlphaFoldDB" id="A0A060RMW9"/>
<reference evidence="2 4" key="3">
    <citation type="submission" date="2016-09" db="EMBL/GenBank/DDBJ databases">
        <authorList>
            <consortium name="Pathogen Informatics"/>
        </authorList>
    </citation>
    <scope>NUCLEOTIDE SEQUENCE [LARGE SCALE GENOMIC DNA]</scope>
</reference>
<proteinExistence type="predicted"/>
<protein>
    <recommendedName>
        <fullName evidence="5">Exported protein (Hyp11)</fullName>
    </recommendedName>
</protein>
<dbReference type="Pfam" id="PF09688">
    <property type="entry name" value="Wx5_PLAF3D7"/>
    <property type="match status" value="1"/>
</dbReference>
<dbReference type="EMBL" id="HG810762">
    <property type="protein sequence ID" value="CDO62216.1"/>
    <property type="molecule type" value="Genomic_DNA"/>
</dbReference>
<name>A0A060RMW9_PLARE</name>
<evidence type="ECO:0008006" key="5">
    <source>
        <dbReference type="Google" id="ProtNLM"/>
    </source>
</evidence>
<reference evidence="1" key="1">
    <citation type="submission" date="2014-01" db="EMBL/GenBank/DDBJ databases">
        <authorList>
            <person name="Aslett M."/>
        </authorList>
    </citation>
    <scope>NUCLEOTIDE SEQUENCE</scope>
    <source>
        <strain evidence="1">CDC</strain>
    </source>
</reference>
<dbReference type="VEuPathDB" id="PlasmoDB:PRG01_0113200"/>
<keyword evidence="3" id="KW-1185">Reference proteome</keyword>
<dbReference type="OrthoDB" id="387161at2759"/>
<dbReference type="InterPro" id="IPR006496">
    <property type="entry name" value="CHP01606_Plasmodium_spp"/>
</dbReference>
<evidence type="ECO:0000313" key="2">
    <source>
        <dbReference type="EMBL" id="SOV75022.1"/>
    </source>
</evidence>
<dbReference type="Proteomes" id="UP000027581">
    <property type="component" value="Unassembled WGS sequence"/>
</dbReference>
<dbReference type="Proteomes" id="UP000240500">
    <property type="component" value="Chromosome 1"/>
</dbReference>
<dbReference type="VEuPathDB" id="PlasmoDB:PRCDC_0111000"/>
<gene>
    <name evidence="1" type="ORF">PRCDC_0111000</name>
    <name evidence="2" type="ORF">PRG01_0113200</name>
</gene>